<dbReference type="Gene3D" id="3.40.50.10320">
    <property type="entry name" value="LmbE-like"/>
    <property type="match status" value="1"/>
</dbReference>
<dbReference type="OrthoDB" id="3514174at2"/>
<dbReference type="AlphaFoldDB" id="A0A1L7CRZ6"/>
<dbReference type="EMBL" id="CP009247">
    <property type="protein sequence ID" value="APT88602.1"/>
    <property type="molecule type" value="Genomic_DNA"/>
</dbReference>
<dbReference type="STRING" id="1437875.CFRA_04215"/>
<name>A0A1L7CRZ6_9CORY</name>
<dbReference type="SUPFAM" id="SSF102588">
    <property type="entry name" value="LmbE-like"/>
    <property type="match status" value="1"/>
</dbReference>
<keyword evidence="1" id="KW-0862">Zinc</keyword>
<dbReference type="Pfam" id="PF02585">
    <property type="entry name" value="PIG-L"/>
    <property type="match status" value="1"/>
</dbReference>
<protein>
    <submittedName>
        <fullName evidence="2">GlcNAc-PI de-N-acetylase</fullName>
    </submittedName>
</protein>
<sequence>MTTDEAVNSPELKPLDWSSWRRVLVVVAHPDDPEYGLSCAVNRFARAGVEVRYLLLTHGEAGIEGRAPEETGPLRAAEQQAACDAVGAAGLTVLRHPDGMLTEGLDLRRDIAREIRRFRPDAVATIPFDREVPWGVNMADHRVAGLAALDACRDAGNTWVFRELAERDGLEKWQTSAFLVCGDARADVAVEVEKQDVDAGVASLACHRVYLEALPDHATPEDLVTGVAAAGGERAGVDNAITFRSIPL</sequence>
<gene>
    <name evidence="2" type="ORF">CFRA_04215</name>
</gene>
<evidence type="ECO:0000313" key="2">
    <source>
        <dbReference type="EMBL" id="APT88602.1"/>
    </source>
</evidence>
<proteinExistence type="predicted"/>
<dbReference type="InterPro" id="IPR003737">
    <property type="entry name" value="GlcNAc_PI_deacetylase-related"/>
</dbReference>
<dbReference type="GO" id="GO:0016137">
    <property type="term" value="P:glycoside metabolic process"/>
    <property type="evidence" value="ECO:0007669"/>
    <property type="project" value="UniProtKB-ARBA"/>
</dbReference>
<accession>A0A1L7CRZ6</accession>
<dbReference type="KEGG" id="cfk:CFRA_04215"/>
<evidence type="ECO:0000313" key="3">
    <source>
        <dbReference type="Proteomes" id="UP000185434"/>
    </source>
</evidence>
<dbReference type="Proteomes" id="UP000185434">
    <property type="component" value="Chromosome"/>
</dbReference>
<organism evidence="2 3">
    <name type="scientific">Corynebacterium frankenforstense DSM 45800</name>
    <dbReference type="NCBI Taxonomy" id="1437875"/>
    <lineage>
        <taxon>Bacteria</taxon>
        <taxon>Bacillati</taxon>
        <taxon>Actinomycetota</taxon>
        <taxon>Actinomycetes</taxon>
        <taxon>Mycobacteriales</taxon>
        <taxon>Corynebacteriaceae</taxon>
        <taxon>Corynebacterium</taxon>
    </lineage>
</organism>
<dbReference type="RefSeq" id="WP_075664856.1">
    <property type="nucleotide sequence ID" value="NZ_CP009247.1"/>
</dbReference>
<dbReference type="PANTHER" id="PTHR12993">
    <property type="entry name" value="N-ACETYLGLUCOSAMINYL-PHOSPHATIDYLINOSITOL DE-N-ACETYLASE-RELATED"/>
    <property type="match status" value="1"/>
</dbReference>
<dbReference type="GO" id="GO:0016811">
    <property type="term" value="F:hydrolase activity, acting on carbon-nitrogen (but not peptide) bonds, in linear amides"/>
    <property type="evidence" value="ECO:0007669"/>
    <property type="project" value="TreeGrafter"/>
</dbReference>
<evidence type="ECO:0000256" key="1">
    <source>
        <dbReference type="ARBA" id="ARBA00022833"/>
    </source>
</evidence>
<reference evidence="2 3" key="1">
    <citation type="submission" date="2014-08" db="EMBL/GenBank/DDBJ databases">
        <title>Complete genome sequence of Corynebacterium frankenforstense ST18(T) (=DSM 45800(T)), isolated from raw cow milk.</title>
        <authorList>
            <person name="Ruckert C."/>
            <person name="Albersmeier A."/>
            <person name="Winkler A."/>
            <person name="Lipski A."/>
            <person name="Kalinowski J."/>
        </authorList>
    </citation>
    <scope>NUCLEOTIDE SEQUENCE [LARGE SCALE GENOMIC DNA]</scope>
    <source>
        <strain evidence="2 3">ST18</strain>
    </source>
</reference>
<dbReference type="InterPro" id="IPR024078">
    <property type="entry name" value="LmbE-like_dom_sf"/>
</dbReference>
<dbReference type="PANTHER" id="PTHR12993:SF28">
    <property type="entry name" value="LMBE FAMILY PROTEIN"/>
    <property type="match status" value="1"/>
</dbReference>
<keyword evidence="3" id="KW-1185">Reference proteome</keyword>